<dbReference type="Pfam" id="PF07264">
    <property type="entry name" value="EI24"/>
    <property type="match status" value="1"/>
</dbReference>
<protein>
    <submittedName>
        <fullName evidence="6">Uncharacterized protein involved in cysteine biosynthesis</fullName>
    </submittedName>
</protein>
<evidence type="ECO:0000313" key="7">
    <source>
        <dbReference type="Proteomes" id="UP000295493"/>
    </source>
</evidence>
<dbReference type="InterPro" id="IPR059112">
    <property type="entry name" value="CysZ/EI24"/>
</dbReference>
<feature type="transmembrane region" description="Helical" evidence="5">
    <location>
        <begin position="153"/>
        <end position="174"/>
    </location>
</feature>
<gene>
    <name evidence="6" type="ORF">EV664_104261</name>
</gene>
<proteinExistence type="predicted"/>
<evidence type="ECO:0000256" key="2">
    <source>
        <dbReference type="ARBA" id="ARBA00022692"/>
    </source>
</evidence>
<comment type="subcellular location">
    <subcellularLocation>
        <location evidence="1">Membrane</location>
        <topology evidence="1">Multi-pass membrane protein</topology>
    </subcellularLocation>
</comment>
<feature type="transmembrane region" description="Helical" evidence="5">
    <location>
        <begin position="203"/>
        <end position="230"/>
    </location>
</feature>
<feature type="transmembrane region" description="Helical" evidence="5">
    <location>
        <begin position="92"/>
        <end position="109"/>
    </location>
</feature>
<keyword evidence="2 5" id="KW-0812">Transmembrane</keyword>
<dbReference type="RefSeq" id="WP_308423519.1">
    <property type="nucleotide sequence ID" value="NZ_BMLU01000004.1"/>
</dbReference>
<keyword evidence="7" id="KW-1185">Reference proteome</keyword>
<name>A0A4R6FSK8_9SPHN</name>
<evidence type="ECO:0000256" key="1">
    <source>
        <dbReference type="ARBA" id="ARBA00004141"/>
    </source>
</evidence>
<dbReference type="EMBL" id="SNWD01000004">
    <property type="protein sequence ID" value="TDN83775.1"/>
    <property type="molecule type" value="Genomic_DNA"/>
</dbReference>
<feature type="transmembrane region" description="Helical" evidence="5">
    <location>
        <begin position="66"/>
        <end position="86"/>
    </location>
</feature>
<evidence type="ECO:0000256" key="4">
    <source>
        <dbReference type="ARBA" id="ARBA00023136"/>
    </source>
</evidence>
<dbReference type="Proteomes" id="UP000295493">
    <property type="component" value="Unassembled WGS sequence"/>
</dbReference>
<evidence type="ECO:0000313" key="6">
    <source>
        <dbReference type="EMBL" id="TDN83775.1"/>
    </source>
</evidence>
<sequence length="240" mass="25139">MQPLDRARWGGSVAAKMLRAFLLSVRQLGDPAIFRVLAGSIGLTLLIFLALGLGLWFGVRVLAEPLGAAGSGLAALAALLGTIGAIWLLFRAVAIAVIGIFADAVVQAVEARHYPKALTQARNVPFGRSVAMGLGSAGRAILVNLAMSPVYLALLLTGVGTAIAFFVVNGWLLGRDLGDMVAARHMSPSAIRDWRAATRWRRLLLGLAGTGLLVVPFVNLIAPVLGAAMATHMFHGKTMA</sequence>
<comment type="caution">
    <text evidence="6">The sequence shown here is derived from an EMBL/GenBank/DDBJ whole genome shotgun (WGS) entry which is preliminary data.</text>
</comment>
<evidence type="ECO:0000256" key="5">
    <source>
        <dbReference type="SAM" id="Phobius"/>
    </source>
</evidence>
<dbReference type="AlphaFoldDB" id="A0A4R6FSK8"/>
<accession>A0A4R6FSK8</accession>
<reference evidence="6 7" key="1">
    <citation type="submission" date="2019-03" db="EMBL/GenBank/DDBJ databases">
        <title>Genomic Encyclopedia of Type Strains, Phase IV (KMG-IV): sequencing the most valuable type-strain genomes for metagenomic binning, comparative biology and taxonomic classification.</title>
        <authorList>
            <person name="Goeker M."/>
        </authorList>
    </citation>
    <scope>NUCLEOTIDE SEQUENCE [LARGE SCALE GENOMIC DNA]</scope>
    <source>
        <strain evidence="6 7">DSM 25059</strain>
    </source>
</reference>
<organism evidence="6 7">
    <name type="scientific">Stakelama pacifica</name>
    <dbReference type="NCBI Taxonomy" id="517720"/>
    <lineage>
        <taxon>Bacteria</taxon>
        <taxon>Pseudomonadati</taxon>
        <taxon>Pseudomonadota</taxon>
        <taxon>Alphaproteobacteria</taxon>
        <taxon>Sphingomonadales</taxon>
        <taxon>Sphingomonadaceae</taxon>
        <taxon>Stakelama</taxon>
    </lineage>
</organism>
<keyword evidence="3 5" id="KW-1133">Transmembrane helix</keyword>
<feature type="transmembrane region" description="Helical" evidence="5">
    <location>
        <begin position="32"/>
        <end position="59"/>
    </location>
</feature>
<keyword evidence="4 5" id="KW-0472">Membrane</keyword>
<evidence type="ECO:0000256" key="3">
    <source>
        <dbReference type="ARBA" id="ARBA00022989"/>
    </source>
</evidence>